<feature type="transmembrane region" description="Helical" evidence="1">
    <location>
        <begin position="135"/>
        <end position="154"/>
    </location>
</feature>
<feature type="transmembrane region" description="Helical" evidence="1">
    <location>
        <begin position="160"/>
        <end position="180"/>
    </location>
</feature>
<comment type="caution">
    <text evidence="2">The sequence shown here is derived from an EMBL/GenBank/DDBJ whole genome shotgun (WGS) entry which is preliminary data.</text>
</comment>
<dbReference type="OrthoDB" id="7059775at2"/>
<feature type="transmembrane region" description="Helical" evidence="1">
    <location>
        <begin position="97"/>
        <end position="115"/>
    </location>
</feature>
<proteinExistence type="predicted"/>
<dbReference type="AlphaFoldDB" id="A0A6I3LDA5"/>
<evidence type="ECO:0000313" key="3">
    <source>
        <dbReference type="Proteomes" id="UP000438760"/>
    </source>
</evidence>
<keyword evidence="1" id="KW-0812">Transmembrane</keyword>
<evidence type="ECO:0000313" key="2">
    <source>
        <dbReference type="EMBL" id="MTG97469.1"/>
    </source>
</evidence>
<keyword evidence="3" id="KW-1185">Reference proteome</keyword>
<feature type="transmembrane region" description="Helical" evidence="1">
    <location>
        <begin position="17"/>
        <end position="36"/>
    </location>
</feature>
<dbReference type="EMBL" id="WMJX01000006">
    <property type="protein sequence ID" value="MTG97469.1"/>
    <property type="molecule type" value="Genomic_DNA"/>
</dbReference>
<dbReference type="Proteomes" id="UP000438760">
    <property type="component" value="Unassembled WGS sequence"/>
</dbReference>
<gene>
    <name evidence="2" type="ORF">GJV76_04855</name>
</gene>
<accession>A0A6I3LDA5</accession>
<dbReference type="Pfam" id="PF03729">
    <property type="entry name" value="DUF308"/>
    <property type="match status" value="2"/>
</dbReference>
<keyword evidence="1" id="KW-1133">Transmembrane helix</keyword>
<reference evidence="2 3" key="1">
    <citation type="submission" date="2019-11" db="EMBL/GenBank/DDBJ databases">
        <title>Genome of Strain BIT-d1.</title>
        <authorList>
            <person name="Yang Y."/>
        </authorList>
    </citation>
    <scope>NUCLEOTIDE SEQUENCE [LARGE SCALE GENOMIC DNA]</scope>
    <source>
        <strain evidence="2 3">BIT-d1</strain>
    </source>
</reference>
<dbReference type="PANTHER" id="PTHR34989">
    <property type="entry name" value="PROTEIN HDED"/>
    <property type="match status" value="1"/>
</dbReference>
<dbReference type="GO" id="GO:0005886">
    <property type="term" value="C:plasma membrane"/>
    <property type="evidence" value="ECO:0007669"/>
    <property type="project" value="TreeGrafter"/>
</dbReference>
<name>A0A6I3LDA5_9FLAO</name>
<dbReference type="RefSeq" id="WP_155091516.1">
    <property type="nucleotide sequence ID" value="NZ_CP102754.1"/>
</dbReference>
<dbReference type="InterPro" id="IPR052712">
    <property type="entry name" value="Acid_resist_chaperone_HdeD"/>
</dbReference>
<keyword evidence="1" id="KW-0472">Membrane</keyword>
<feature type="transmembrane region" description="Helical" evidence="1">
    <location>
        <begin position="73"/>
        <end position="91"/>
    </location>
</feature>
<feature type="transmembrane region" description="Helical" evidence="1">
    <location>
        <begin position="42"/>
        <end position="66"/>
    </location>
</feature>
<evidence type="ECO:0000256" key="1">
    <source>
        <dbReference type="SAM" id="Phobius"/>
    </source>
</evidence>
<sequence>MAHRSILKHIKSNVKHWYIPVILGIFFMIGGFFIFSTPLASFITLTWLFAFLFLVSGISEIIFALVNRNELENFGWLLFGGVIDTILGLILLNSMELSMAILPIYIGIILMFRSFRGMAVSFELKEYGAKNWFGIFILALIGLIFSVMMVANFTFGAFTIVYWTAFTFIFLGVSSLVYGFQLRSLKKHAGRISEDLAKRYEEIQEEINRAIHKE</sequence>
<dbReference type="InterPro" id="IPR005325">
    <property type="entry name" value="DUF308_memb"/>
</dbReference>
<dbReference type="PANTHER" id="PTHR34989:SF1">
    <property type="entry name" value="PROTEIN HDED"/>
    <property type="match status" value="1"/>
</dbReference>
<organism evidence="2 3">
    <name type="scientific">Myroides albus</name>
    <dbReference type="NCBI Taxonomy" id="2562892"/>
    <lineage>
        <taxon>Bacteria</taxon>
        <taxon>Pseudomonadati</taxon>
        <taxon>Bacteroidota</taxon>
        <taxon>Flavobacteriia</taxon>
        <taxon>Flavobacteriales</taxon>
        <taxon>Flavobacteriaceae</taxon>
        <taxon>Myroides</taxon>
    </lineage>
</organism>
<protein>
    <submittedName>
        <fullName evidence="2">HdeD family acid-resistance protein</fullName>
    </submittedName>
</protein>